<reference evidence="2 3" key="1">
    <citation type="journal article" date="2015" name="Int. J. Syst. Evol. Microbiol.">
        <title>Aestuariivita atlantica sp. nov., isolated from deep sea sediment of the Atlantic Ocean.</title>
        <authorList>
            <person name="Li G."/>
            <person name="Lai Q."/>
            <person name="Du Y."/>
            <person name="Liu X."/>
            <person name="Sun F."/>
            <person name="Shao Z."/>
        </authorList>
    </citation>
    <scope>NUCLEOTIDE SEQUENCE [LARGE SCALE GENOMIC DNA]</scope>
    <source>
        <strain evidence="2 3">22II-S11-z3</strain>
    </source>
</reference>
<accession>A0A0L1JT88</accession>
<evidence type="ECO:0000313" key="3">
    <source>
        <dbReference type="Proteomes" id="UP000036938"/>
    </source>
</evidence>
<evidence type="ECO:0000256" key="1">
    <source>
        <dbReference type="SAM" id="Phobius"/>
    </source>
</evidence>
<organism evidence="2 3">
    <name type="scientific">Pseudaestuariivita atlantica</name>
    <dbReference type="NCBI Taxonomy" id="1317121"/>
    <lineage>
        <taxon>Bacteria</taxon>
        <taxon>Pseudomonadati</taxon>
        <taxon>Pseudomonadota</taxon>
        <taxon>Alphaproteobacteria</taxon>
        <taxon>Rhodobacterales</taxon>
        <taxon>Paracoccaceae</taxon>
        <taxon>Pseudaestuariivita</taxon>
    </lineage>
</organism>
<gene>
    <name evidence="2" type="ORF">ATO11_04315</name>
</gene>
<name>A0A0L1JT88_9RHOB</name>
<keyword evidence="3" id="KW-1185">Reference proteome</keyword>
<dbReference type="Proteomes" id="UP000036938">
    <property type="component" value="Unassembled WGS sequence"/>
</dbReference>
<keyword evidence="1" id="KW-0472">Membrane</keyword>
<dbReference type="EMBL" id="AQQZ01000002">
    <property type="protein sequence ID" value="KNG94633.1"/>
    <property type="molecule type" value="Genomic_DNA"/>
</dbReference>
<keyword evidence="1" id="KW-0812">Transmembrane</keyword>
<protein>
    <submittedName>
        <fullName evidence="2">Uncharacterized protein</fullName>
    </submittedName>
</protein>
<comment type="caution">
    <text evidence="2">The sequence shown here is derived from an EMBL/GenBank/DDBJ whole genome shotgun (WGS) entry which is preliminary data.</text>
</comment>
<sequence>MNAFRPDALLDVVLGASAVLLIFLLVLTSGEENKGYHRQATHVVGCYTDDEIGANGDTFITYPAGKAAKVTRLAVPIASLQRMLAPGLESVAVAILTDADGLACAKKVYTSLKSVRANLGLSEIDWRVEMVPCESNQACTSLLGIGSTP</sequence>
<dbReference type="STRING" id="1317121.ATO11_04315"/>
<proteinExistence type="predicted"/>
<evidence type="ECO:0000313" key="2">
    <source>
        <dbReference type="EMBL" id="KNG94633.1"/>
    </source>
</evidence>
<dbReference type="RefSeq" id="WP_050529607.1">
    <property type="nucleotide sequence ID" value="NZ_AQQZ01000002.1"/>
</dbReference>
<feature type="transmembrane region" description="Helical" evidence="1">
    <location>
        <begin position="12"/>
        <end position="30"/>
    </location>
</feature>
<dbReference type="AlphaFoldDB" id="A0A0L1JT88"/>
<keyword evidence="1" id="KW-1133">Transmembrane helix</keyword>